<proteinExistence type="predicted"/>
<dbReference type="AlphaFoldDB" id="E2BZA3"/>
<feature type="non-terminal residue" evidence="1">
    <location>
        <position position="22"/>
    </location>
</feature>
<accession>E2BZA3</accession>
<dbReference type="EMBL" id="GL451577">
    <property type="protein sequence ID" value="EFN79009.1"/>
    <property type="molecule type" value="Genomic_DNA"/>
</dbReference>
<reference evidence="1 2" key="1">
    <citation type="journal article" date="2010" name="Science">
        <title>Genomic comparison of the ants Camponotus floridanus and Harpegnathos saltator.</title>
        <authorList>
            <person name="Bonasio R."/>
            <person name="Zhang G."/>
            <person name="Ye C."/>
            <person name="Mutti N.S."/>
            <person name="Fang X."/>
            <person name="Qin N."/>
            <person name="Donahue G."/>
            <person name="Yang P."/>
            <person name="Li Q."/>
            <person name="Li C."/>
            <person name="Zhang P."/>
            <person name="Huang Z."/>
            <person name="Berger S.L."/>
            <person name="Reinberg D."/>
            <person name="Wang J."/>
            <person name="Liebig J."/>
        </authorList>
    </citation>
    <scope>NUCLEOTIDE SEQUENCE [LARGE SCALE GENOMIC DNA]</scope>
    <source>
        <strain evidence="1 2">R22 G/1</strain>
    </source>
</reference>
<protein>
    <recommendedName>
        <fullName evidence="3">Mos1 transposase HTH domain-containing protein</fullName>
    </recommendedName>
</protein>
<feature type="non-terminal residue" evidence="1">
    <location>
        <position position="1"/>
    </location>
</feature>
<organism evidence="2">
    <name type="scientific">Harpegnathos saltator</name>
    <name type="common">Jerdon's jumping ant</name>
    <dbReference type="NCBI Taxonomy" id="610380"/>
    <lineage>
        <taxon>Eukaryota</taxon>
        <taxon>Metazoa</taxon>
        <taxon>Ecdysozoa</taxon>
        <taxon>Arthropoda</taxon>
        <taxon>Hexapoda</taxon>
        <taxon>Insecta</taxon>
        <taxon>Pterygota</taxon>
        <taxon>Neoptera</taxon>
        <taxon>Endopterygota</taxon>
        <taxon>Hymenoptera</taxon>
        <taxon>Apocrita</taxon>
        <taxon>Aculeata</taxon>
        <taxon>Formicoidea</taxon>
        <taxon>Formicidae</taxon>
        <taxon>Ponerinae</taxon>
        <taxon>Ponerini</taxon>
        <taxon>Harpegnathos</taxon>
    </lineage>
</organism>
<dbReference type="Proteomes" id="UP000008237">
    <property type="component" value="Unassembled WGS sequence"/>
</dbReference>
<name>E2BZA3_HARSA</name>
<sequence>RCYQDWELRLRRCIAAEGNYFE</sequence>
<evidence type="ECO:0000313" key="2">
    <source>
        <dbReference type="Proteomes" id="UP000008237"/>
    </source>
</evidence>
<gene>
    <name evidence="1" type="ORF">EAI_12164</name>
</gene>
<evidence type="ECO:0008006" key="3">
    <source>
        <dbReference type="Google" id="ProtNLM"/>
    </source>
</evidence>
<evidence type="ECO:0000313" key="1">
    <source>
        <dbReference type="EMBL" id="EFN79009.1"/>
    </source>
</evidence>
<keyword evidence="2" id="KW-1185">Reference proteome</keyword>
<dbReference type="InParanoid" id="E2BZA3"/>